<gene>
    <name evidence="1" type="ORF">RUM44_007025</name>
</gene>
<evidence type="ECO:0000313" key="1">
    <source>
        <dbReference type="EMBL" id="KAK6631995.1"/>
    </source>
</evidence>
<proteinExistence type="predicted"/>
<sequence>MEFSLVSDALKPIIIPEDTCNITSCTIIADCMWSCPTHTDTPLPNQYVSNCVPNINYGITGNKSPDLKSKGKLNLKYKASDEAKKMYRALQILNPSPELSGEYKCTVSTFEKEESQSKKMVIFGKFRGGPDVKTRKSRVSFEE</sequence>
<dbReference type="Gene3D" id="2.60.40.10">
    <property type="entry name" value="Immunoglobulins"/>
    <property type="match status" value="1"/>
</dbReference>
<protein>
    <submittedName>
        <fullName evidence="1">Uncharacterized protein</fullName>
    </submittedName>
</protein>
<dbReference type="EMBL" id="JAWJWF010000005">
    <property type="protein sequence ID" value="KAK6631995.1"/>
    <property type="molecule type" value="Genomic_DNA"/>
</dbReference>
<accession>A0ABR1AZK5</accession>
<dbReference type="InterPro" id="IPR013783">
    <property type="entry name" value="Ig-like_fold"/>
</dbReference>
<reference evidence="1 2" key="1">
    <citation type="submission" date="2023-09" db="EMBL/GenBank/DDBJ databases">
        <title>Genomes of two closely related lineages of the louse Polyplax serrata with different host specificities.</title>
        <authorList>
            <person name="Martinu J."/>
            <person name="Tarabai H."/>
            <person name="Stefka J."/>
            <person name="Hypsa V."/>
        </authorList>
    </citation>
    <scope>NUCLEOTIDE SEQUENCE [LARGE SCALE GENOMIC DNA]</scope>
    <source>
        <strain evidence="1">98ZLc_SE</strain>
    </source>
</reference>
<organism evidence="1 2">
    <name type="scientific">Polyplax serrata</name>
    <name type="common">Common mouse louse</name>
    <dbReference type="NCBI Taxonomy" id="468196"/>
    <lineage>
        <taxon>Eukaryota</taxon>
        <taxon>Metazoa</taxon>
        <taxon>Ecdysozoa</taxon>
        <taxon>Arthropoda</taxon>
        <taxon>Hexapoda</taxon>
        <taxon>Insecta</taxon>
        <taxon>Pterygota</taxon>
        <taxon>Neoptera</taxon>
        <taxon>Paraneoptera</taxon>
        <taxon>Psocodea</taxon>
        <taxon>Troctomorpha</taxon>
        <taxon>Phthiraptera</taxon>
        <taxon>Anoplura</taxon>
        <taxon>Polyplacidae</taxon>
        <taxon>Polyplax</taxon>
    </lineage>
</organism>
<comment type="caution">
    <text evidence="1">The sequence shown here is derived from an EMBL/GenBank/DDBJ whole genome shotgun (WGS) entry which is preliminary data.</text>
</comment>
<name>A0ABR1AZK5_POLSC</name>
<keyword evidence="2" id="KW-1185">Reference proteome</keyword>
<evidence type="ECO:0000313" key="2">
    <source>
        <dbReference type="Proteomes" id="UP001359485"/>
    </source>
</evidence>
<dbReference type="Proteomes" id="UP001359485">
    <property type="component" value="Unassembled WGS sequence"/>
</dbReference>